<evidence type="ECO:0000313" key="1">
    <source>
        <dbReference type="EMBL" id="KAJ3552657.1"/>
    </source>
</evidence>
<accession>A0ACC1T414</accession>
<keyword evidence="2" id="KW-1185">Reference proteome</keyword>
<reference evidence="1" key="1">
    <citation type="submission" date="2022-07" db="EMBL/GenBank/DDBJ databases">
        <title>Genome Sequence of Phlebia brevispora.</title>
        <authorList>
            <person name="Buettner E."/>
        </authorList>
    </citation>
    <scope>NUCLEOTIDE SEQUENCE</scope>
    <source>
        <strain evidence="1">MPL23</strain>
    </source>
</reference>
<name>A0ACC1T414_9APHY</name>
<gene>
    <name evidence="1" type="ORF">NM688_g4037</name>
</gene>
<organism evidence="1 2">
    <name type="scientific">Phlebia brevispora</name>
    <dbReference type="NCBI Taxonomy" id="194682"/>
    <lineage>
        <taxon>Eukaryota</taxon>
        <taxon>Fungi</taxon>
        <taxon>Dikarya</taxon>
        <taxon>Basidiomycota</taxon>
        <taxon>Agaricomycotina</taxon>
        <taxon>Agaricomycetes</taxon>
        <taxon>Polyporales</taxon>
        <taxon>Meruliaceae</taxon>
        <taxon>Phlebia</taxon>
    </lineage>
</organism>
<comment type="caution">
    <text evidence="1">The sequence shown here is derived from an EMBL/GenBank/DDBJ whole genome shotgun (WGS) entry which is preliminary data.</text>
</comment>
<evidence type="ECO:0000313" key="2">
    <source>
        <dbReference type="Proteomes" id="UP001148662"/>
    </source>
</evidence>
<protein>
    <submittedName>
        <fullName evidence="1">Uncharacterized protein</fullName>
    </submittedName>
</protein>
<sequence length="137" mass="15024">MPGLVSDVTRIWELNIHWPVNAQCAVWDPKLKGVDIWECIRAHNSVPGTQPVLALCRPEMMPYMYRLSRLRHRTGCGVCASPRLAHVDLPMVPISHSTFACSFAASEVMALCAAHPTDPPRGTLFARSPGIPVSAIP</sequence>
<dbReference type="Proteomes" id="UP001148662">
    <property type="component" value="Unassembled WGS sequence"/>
</dbReference>
<proteinExistence type="predicted"/>
<dbReference type="EMBL" id="JANHOG010000634">
    <property type="protein sequence ID" value="KAJ3552657.1"/>
    <property type="molecule type" value="Genomic_DNA"/>
</dbReference>